<name>A0ABD2XN18_9HYME</name>
<proteinExistence type="predicted"/>
<keyword evidence="2" id="KW-1185">Reference proteome</keyword>
<gene>
    <name evidence="1" type="ORF">TKK_001568</name>
</gene>
<dbReference type="EMBL" id="JBJJXI010000019">
    <property type="protein sequence ID" value="KAL3406197.1"/>
    <property type="molecule type" value="Genomic_DNA"/>
</dbReference>
<sequence length="75" mass="8799">MAKTTTTYTHHRCRYGRARARDYMYRTDDICTTDASHGCARSNWKIYYSEAKFMLPILRERPTSERSSAAEKKGK</sequence>
<evidence type="ECO:0000313" key="1">
    <source>
        <dbReference type="EMBL" id="KAL3406197.1"/>
    </source>
</evidence>
<dbReference type="Proteomes" id="UP001627154">
    <property type="component" value="Unassembled WGS sequence"/>
</dbReference>
<organism evidence="1 2">
    <name type="scientific">Trichogramma kaykai</name>
    <dbReference type="NCBI Taxonomy" id="54128"/>
    <lineage>
        <taxon>Eukaryota</taxon>
        <taxon>Metazoa</taxon>
        <taxon>Ecdysozoa</taxon>
        <taxon>Arthropoda</taxon>
        <taxon>Hexapoda</taxon>
        <taxon>Insecta</taxon>
        <taxon>Pterygota</taxon>
        <taxon>Neoptera</taxon>
        <taxon>Endopterygota</taxon>
        <taxon>Hymenoptera</taxon>
        <taxon>Apocrita</taxon>
        <taxon>Proctotrupomorpha</taxon>
        <taxon>Chalcidoidea</taxon>
        <taxon>Trichogrammatidae</taxon>
        <taxon>Trichogramma</taxon>
    </lineage>
</organism>
<protein>
    <submittedName>
        <fullName evidence="1">Uncharacterized protein</fullName>
    </submittedName>
</protein>
<comment type="caution">
    <text evidence="1">The sequence shown here is derived from an EMBL/GenBank/DDBJ whole genome shotgun (WGS) entry which is preliminary data.</text>
</comment>
<evidence type="ECO:0000313" key="2">
    <source>
        <dbReference type="Proteomes" id="UP001627154"/>
    </source>
</evidence>
<reference evidence="1 2" key="1">
    <citation type="journal article" date="2024" name="bioRxiv">
        <title>A reference genome for Trichogramma kaykai: A tiny desert-dwelling parasitoid wasp with competing sex-ratio distorters.</title>
        <authorList>
            <person name="Culotta J."/>
            <person name="Lindsey A.R."/>
        </authorList>
    </citation>
    <scope>NUCLEOTIDE SEQUENCE [LARGE SCALE GENOMIC DNA]</scope>
    <source>
        <strain evidence="1 2">KSX58</strain>
    </source>
</reference>
<dbReference type="AlphaFoldDB" id="A0ABD2XN18"/>
<accession>A0ABD2XN18</accession>